<keyword evidence="2" id="KW-1185">Reference proteome</keyword>
<gene>
    <name evidence="1" type="ORF">YBN1229_v1_3604</name>
</gene>
<protein>
    <recommendedName>
        <fullName evidence="3">Flagellar protein FlgN</fullName>
    </recommendedName>
</protein>
<evidence type="ECO:0000313" key="2">
    <source>
        <dbReference type="Proteomes" id="UP000033187"/>
    </source>
</evidence>
<dbReference type="AlphaFoldDB" id="A0A0D6JJQ4"/>
<dbReference type="KEGG" id="fil:BN1229_v1_3611"/>
<dbReference type="SUPFAM" id="SSF140566">
    <property type="entry name" value="FlgN-like"/>
    <property type="match status" value="1"/>
</dbReference>
<dbReference type="InterPro" id="IPR036679">
    <property type="entry name" value="FlgN-like_sf"/>
</dbReference>
<reference evidence="2" key="1">
    <citation type="submission" date="2015-02" db="EMBL/GenBank/DDBJ databases">
        <authorList>
            <person name="Chooi Y.-H."/>
        </authorList>
    </citation>
    <scope>NUCLEOTIDE SEQUENCE [LARGE SCALE GENOMIC DNA]</scope>
    <source>
        <strain evidence="2">strain Y</strain>
    </source>
</reference>
<proteinExistence type="predicted"/>
<organism evidence="1 2">
    <name type="scientific">Candidatus Filomicrobium marinum</name>
    <dbReference type="NCBI Taxonomy" id="1608628"/>
    <lineage>
        <taxon>Bacteria</taxon>
        <taxon>Pseudomonadati</taxon>
        <taxon>Pseudomonadota</taxon>
        <taxon>Alphaproteobacteria</taxon>
        <taxon>Hyphomicrobiales</taxon>
        <taxon>Hyphomicrobiaceae</taxon>
        <taxon>Filomicrobium</taxon>
    </lineage>
</organism>
<sequence>MVMATQSKTTVAAVAADKLKGASAPIVAVVSRLADLLDEETQQLEKNDVSNLGYFIDQKSRSLLDLSRALAAHENTSSVIGLDDELTRLRRSYEKNRSTLGIHLASVQEITEIIATAMQQAESDGTYSTRIAR</sequence>
<dbReference type="Proteomes" id="UP000033187">
    <property type="component" value="Chromosome 1"/>
</dbReference>
<evidence type="ECO:0000313" key="1">
    <source>
        <dbReference type="EMBL" id="CPR22171.1"/>
    </source>
</evidence>
<dbReference type="EMBL" id="LN829119">
    <property type="protein sequence ID" value="CPR22171.1"/>
    <property type="molecule type" value="Genomic_DNA"/>
</dbReference>
<dbReference type="KEGG" id="fiy:BN1229_v1_3604"/>
<accession>A0A0D6JJQ4</accession>
<name>A0A0D6JJQ4_9HYPH</name>
<dbReference type="GO" id="GO:0044780">
    <property type="term" value="P:bacterial-type flagellum assembly"/>
    <property type="evidence" value="ECO:0007669"/>
    <property type="project" value="InterPro"/>
</dbReference>
<evidence type="ECO:0008006" key="3">
    <source>
        <dbReference type="Google" id="ProtNLM"/>
    </source>
</evidence>